<comment type="function">
    <text evidence="4">Methylates the class 1 translation termination release factors RF1/PrfA and RF2/PrfB on the glutamine residue of the universally conserved GGQ motif.</text>
</comment>
<dbReference type="InterPro" id="IPR019874">
    <property type="entry name" value="RF_methyltr_PrmC"/>
</dbReference>
<feature type="binding site" evidence="4">
    <location>
        <begin position="149"/>
        <end position="153"/>
    </location>
    <ligand>
        <name>S-adenosyl-L-methionine</name>
        <dbReference type="ChEBI" id="CHEBI:59789"/>
    </ligand>
</feature>
<dbReference type="GO" id="GO:0008168">
    <property type="term" value="F:methyltransferase activity"/>
    <property type="evidence" value="ECO:0007669"/>
    <property type="project" value="UniProtKB-KW"/>
</dbReference>
<feature type="binding site" evidence="4">
    <location>
        <position position="215"/>
    </location>
    <ligand>
        <name>S-adenosyl-L-methionine</name>
        <dbReference type="ChEBI" id="CHEBI:59789"/>
    </ligand>
</feature>
<evidence type="ECO:0000256" key="1">
    <source>
        <dbReference type="ARBA" id="ARBA00022603"/>
    </source>
</evidence>
<gene>
    <name evidence="4 7" type="primary">prmC</name>
    <name evidence="7" type="ORF">CDV26_10405</name>
</gene>
<dbReference type="NCBIfam" id="TIGR03534">
    <property type="entry name" value="RF_mod_PrmC"/>
    <property type="match status" value="1"/>
</dbReference>
<accession>A0ABM6M1L9</accession>
<comment type="caution">
    <text evidence="4">Lacks conserved residue(s) required for the propagation of feature annotation.</text>
</comment>
<dbReference type="Gene3D" id="1.10.8.10">
    <property type="entry name" value="DNA helicase RuvA subunit, C-terminal domain"/>
    <property type="match status" value="1"/>
</dbReference>
<dbReference type="NCBIfam" id="TIGR00536">
    <property type="entry name" value="hemK_fam"/>
    <property type="match status" value="1"/>
</dbReference>
<dbReference type="Pfam" id="PF17827">
    <property type="entry name" value="PrmC_N"/>
    <property type="match status" value="1"/>
</dbReference>
<dbReference type="HAMAP" id="MF_02126">
    <property type="entry name" value="RF_methyltr_PrmC"/>
    <property type="match status" value="1"/>
</dbReference>
<dbReference type="Pfam" id="PF13847">
    <property type="entry name" value="Methyltransf_31"/>
    <property type="match status" value="1"/>
</dbReference>
<proteinExistence type="inferred from homology"/>
<protein>
    <recommendedName>
        <fullName evidence="4">Release factor glutamine methyltransferase</fullName>
        <shortName evidence="4">RF MTase</shortName>
        <ecNumber evidence="4">2.1.1.297</ecNumber>
    </recommendedName>
    <alternativeName>
        <fullName evidence="4">N5-glutamine methyltransferase PrmC</fullName>
    </alternativeName>
    <alternativeName>
        <fullName evidence="4">Protein-(glutamine-N5) MTase PrmC</fullName>
    </alternativeName>
    <alternativeName>
        <fullName evidence="4">Protein-glutamine N-methyltransferase PrmC</fullName>
    </alternativeName>
</protein>
<evidence type="ECO:0000259" key="5">
    <source>
        <dbReference type="Pfam" id="PF13847"/>
    </source>
</evidence>
<keyword evidence="1 4" id="KW-0489">Methyltransferase</keyword>
<dbReference type="Gene3D" id="3.40.50.150">
    <property type="entry name" value="Vaccinia Virus protein VP39"/>
    <property type="match status" value="1"/>
</dbReference>
<feature type="binding site" evidence="4">
    <location>
        <position position="172"/>
    </location>
    <ligand>
        <name>S-adenosyl-L-methionine</name>
        <dbReference type="ChEBI" id="CHEBI:59789"/>
    </ligand>
</feature>
<dbReference type="PANTHER" id="PTHR18895:SF74">
    <property type="entry name" value="MTRF1L RELEASE FACTOR GLUTAMINE METHYLTRANSFERASE"/>
    <property type="match status" value="1"/>
</dbReference>
<name>A0ABM6M1L9_9GAMM</name>
<sequence length="312" mass="35566">MSNYTISSFTSYIIKNYKQGQLNELSLHDQAQFKSIYIETQCSTDDLFIFKNDIQAIICDVLNVDKTYLYLNSDKILDDYIVKRIDTEIYRYLSGEPLAYILGYKYFWEQKLFVTQDTLIPRADTEVLIEAVLGDVSNKDTKLNILDLGTGTGAIALALASELPKSQVIAVDFSNKALDIAKKNAKENKISNVEFIQSDWYENMGSRRFDIIVSNSPYIDFDDENITQEVKKHEPQSALFSKDNGLADIKTIVSQSPLHLNTNGHIYIEHGLNQANDVANILKFSQFIKIETTKDLNNKDRCTHAIFNKNLI</sequence>
<dbReference type="RefSeq" id="WP_088773206.1">
    <property type="nucleotide sequence ID" value="NZ_AP023082.1"/>
</dbReference>
<keyword evidence="8" id="KW-1185">Reference proteome</keyword>
<dbReference type="InterPro" id="IPR004556">
    <property type="entry name" value="HemK-like"/>
</dbReference>
<dbReference type="PANTHER" id="PTHR18895">
    <property type="entry name" value="HEMK METHYLTRANSFERASE"/>
    <property type="match status" value="1"/>
</dbReference>
<dbReference type="InterPro" id="IPR029063">
    <property type="entry name" value="SAM-dependent_MTases_sf"/>
</dbReference>
<dbReference type="InterPro" id="IPR040758">
    <property type="entry name" value="PrmC_N"/>
</dbReference>
<evidence type="ECO:0000256" key="3">
    <source>
        <dbReference type="ARBA" id="ARBA00022691"/>
    </source>
</evidence>
<reference evidence="7 8" key="1">
    <citation type="submission" date="2017-06" db="EMBL/GenBank/DDBJ databases">
        <title>Complete genome of Francisella halioticida.</title>
        <authorList>
            <person name="Sjodin A."/>
        </authorList>
    </citation>
    <scope>NUCLEOTIDE SEQUENCE [LARGE SCALE GENOMIC DNA]</scope>
    <source>
        <strain evidence="7 8">DSM 23729</strain>
    </source>
</reference>
<comment type="catalytic activity">
    <reaction evidence="4">
        <text>L-glutaminyl-[peptide chain release factor] + S-adenosyl-L-methionine = N(5)-methyl-L-glutaminyl-[peptide chain release factor] + S-adenosyl-L-homocysteine + H(+)</text>
        <dbReference type="Rhea" id="RHEA:42896"/>
        <dbReference type="Rhea" id="RHEA-COMP:10271"/>
        <dbReference type="Rhea" id="RHEA-COMP:10272"/>
        <dbReference type="ChEBI" id="CHEBI:15378"/>
        <dbReference type="ChEBI" id="CHEBI:30011"/>
        <dbReference type="ChEBI" id="CHEBI:57856"/>
        <dbReference type="ChEBI" id="CHEBI:59789"/>
        <dbReference type="ChEBI" id="CHEBI:61891"/>
        <dbReference type="EC" id="2.1.1.297"/>
    </reaction>
</comment>
<evidence type="ECO:0000256" key="2">
    <source>
        <dbReference type="ARBA" id="ARBA00022679"/>
    </source>
</evidence>
<evidence type="ECO:0000313" key="8">
    <source>
        <dbReference type="Proteomes" id="UP000249910"/>
    </source>
</evidence>
<dbReference type="CDD" id="cd02440">
    <property type="entry name" value="AdoMet_MTases"/>
    <property type="match status" value="1"/>
</dbReference>
<dbReference type="EMBL" id="CP022132">
    <property type="protein sequence ID" value="ASG68737.1"/>
    <property type="molecule type" value="Genomic_DNA"/>
</dbReference>
<evidence type="ECO:0000259" key="6">
    <source>
        <dbReference type="Pfam" id="PF17827"/>
    </source>
</evidence>
<organism evidence="7 8">
    <name type="scientific">Francisella halioticida</name>
    <dbReference type="NCBI Taxonomy" id="549298"/>
    <lineage>
        <taxon>Bacteria</taxon>
        <taxon>Pseudomonadati</taxon>
        <taxon>Pseudomonadota</taxon>
        <taxon>Gammaproteobacteria</taxon>
        <taxon>Thiotrichales</taxon>
        <taxon>Francisellaceae</taxon>
        <taxon>Francisella</taxon>
    </lineage>
</organism>
<feature type="domain" description="Release factor glutamine methyltransferase N-terminal" evidence="6">
    <location>
        <begin position="52"/>
        <end position="103"/>
    </location>
</feature>
<keyword evidence="2 4" id="KW-0808">Transferase</keyword>
<evidence type="ECO:0000313" key="7">
    <source>
        <dbReference type="EMBL" id="ASG68737.1"/>
    </source>
</evidence>
<dbReference type="EC" id="2.1.1.297" evidence="4"/>
<dbReference type="InterPro" id="IPR050320">
    <property type="entry name" value="N5-glutamine_MTase"/>
</dbReference>
<dbReference type="InterPro" id="IPR025714">
    <property type="entry name" value="Methyltranfer_dom"/>
</dbReference>
<dbReference type="GO" id="GO:0032259">
    <property type="term" value="P:methylation"/>
    <property type="evidence" value="ECO:0007669"/>
    <property type="project" value="UniProtKB-KW"/>
</dbReference>
<evidence type="ECO:0000256" key="4">
    <source>
        <dbReference type="HAMAP-Rule" id="MF_02126"/>
    </source>
</evidence>
<dbReference type="SUPFAM" id="SSF53335">
    <property type="entry name" value="S-adenosyl-L-methionine-dependent methyltransferases"/>
    <property type="match status" value="1"/>
</dbReference>
<feature type="binding site" evidence="4">
    <location>
        <position position="200"/>
    </location>
    <ligand>
        <name>S-adenosyl-L-methionine</name>
        <dbReference type="ChEBI" id="CHEBI:59789"/>
    </ligand>
</feature>
<feature type="domain" description="Methyltransferase" evidence="5">
    <location>
        <begin position="140"/>
        <end position="232"/>
    </location>
</feature>
<keyword evidence="3 4" id="KW-0949">S-adenosyl-L-methionine</keyword>
<dbReference type="Proteomes" id="UP000249910">
    <property type="component" value="Chromosome"/>
</dbReference>
<comment type="similarity">
    <text evidence="4">Belongs to the protein N5-glutamine methyltransferase family. PrmC subfamily.</text>
</comment>